<proteinExistence type="predicted"/>
<evidence type="ECO:0000313" key="4">
    <source>
        <dbReference type="Proteomes" id="UP000078486"/>
    </source>
</evidence>
<feature type="transmembrane region" description="Helical" evidence="2">
    <location>
        <begin position="35"/>
        <end position="54"/>
    </location>
</feature>
<feature type="region of interest" description="Disordered" evidence="1">
    <location>
        <begin position="189"/>
        <end position="221"/>
    </location>
</feature>
<dbReference type="AlphaFoldDB" id="A0A178IF93"/>
<keyword evidence="2" id="KW-0812">Transmembrane</keyword>
<evidence type="ECO:0000256" key="1">
    <source>
        <dbReference type="SAM" id="MobiDB-lite"/>
    </source>
</evidence>
<keyword evidence="4" id="KW-1185">Reference proteome</keyword>
<feature type="region of interest" description="Disordered" evidence="1">
    <location>
        <begin position="60"/>
        <end position="98"/>
    </location>
</feature>
<gene>
    <name evidence="3" type="ORF">AW736_20515</name>
</gene>
<feature type="compositionally biased region" description="Basic and acidic residues" evidence="1">
    <location>
        <begin position="77"/>
        <end position="87"/>
    </location>
</feature>
<reference evidence="3 4" key="1">
    <citation type="submission" date="2016-01" db="EMBL/GenBank/DDBJ databases">
        <title>High potential of lignocellulose degradation of a new Verrucomicrobia species.</title>
        <authorList>
            <person name="Wang Y."/>
            <person name="Shi Y."/>
            <person name="Qiu Z."/>
            <person name="Liu S."/>
            <person name="Yang H."/>
        </authorList>
    </citation>
    <scope>NUCLEOTIDE SEQUENCE [LARGE SCALE GENOMIC DNA]</scope>
    <source>
        <strain evidence="3 4">TSB47</strain>
    </source>
</reference>
<dbReference type="STRING" id="1184151.AW736_20515"/>
<sequence length="242" mass="27485">MEIGIWDFSSVPHRPYIITTVLPLSPTKMKWLLDHPQLILMGIFFVVAFLANQAKAKKAREERRRAAERGAQQSQNRDADEGPAHPFDEDDEELEMAERTRRIQEEIRRKILERMSGRQEDQPSAPQPAAPPVPRAAPAMPPPLPQVKVEKAKRDAAPAFDWDDTERQQKLAEQMRELEEKRKIDERRAKAFATAAPSVPIKAGRSARDRIRDTVSDDLRDPGSLRRAVVLREVLGPPVGSR</sequence>
<feature type="compositionally biased region" description="Pro residues" evidence="1">
    <location>
        <begin position="125"/>
        <end position="145"/>
    </location>
</feature>
<name>A0A178IF93_9BACT</name>
<organism evidence="3 4">
    <name type="scientific">Termitidicoccus mucosus</name>
    <dbReference type="NCBI Taxonomy" id="1184151"/>
    <lineage>
        <taxon>Bacteria</taxon>
        <taxon>Pseudomonadati</taxon>
        <taxon>Verrucomicrobiota</taxon>
        <taxon>Opitutia</taxon>
        <taxon>Opitutales</taxon>
        <taxon>Opitutaceae</taxon>
        <taxon>Termitidicoccus</taxon>
    </lineage>
</organism>
<evidence type="ECO:0000256" key="2">
    <source>
        <dbReference type="SAM" id="Phobius"/>
    </source>
</evidence>
<keyword evidence="2" id="KW-0472">Membrane</keyword>
<feature type="region of interest" description="Disordered" evidence="1">
    <location>
        <begin position="115"/>
        <end position="145"/>
    </location>
</feature>
<evidence type="ECO:0000313" key="3">
    <source>
        <dbReference type="EMBL" id="OAM87837.1"/>
    </source>
</evidence>
<dbReference type="EMBL" id="LRRQ01000156">
    <property type="protein sequence ID" value="OAM87837.1"/>
    <property type="molecule type" value="Genomic_DNA"/>
</dbReference>
<dbReference type="Proteomes" id="UP000078486">
    <property type="component" value="Unassembled WGS sequence"/>
</dbReference>
<accession>A0A178IF93</accession>
<protein>
    <submittedName>
        <fullName evidence="3">Uncharacterized protein</fullName>
    </submittedName>
</protein>
<feature type="compositionally biased region" description="Basic and acidic residues" evidence="1">
    <location>
        <begin position="206"/>
        <end position="221"/>
    </location>
</feature>
<keyword evidence="2" id="KW-1133">Transmembrane helix</keyword>
<comment type="caution">
    <text evidence="3">The sequence shown here is derived from an EMBL/GenBank/DDBJ whole genome shotgun (WGS) entry which is preliminary data.</text>
</comment>